<dbReference type="PANTHER" id="PTHR24276:SF98">
    <property type="entry name" value="FI18310P1-RELATED"/>
    <property type="match status" value="1"/>
</dbReference>
<name>A0A1X6NT88_PORUM</name>
<reference evidence="3 4" key="1">
    <citation type="submission" date="2017-03" db="EMBL/GenBank/DDBJ databases">
        <title>WGS assembly of Porphyra umbilicalis.</title>
        <authorList>
            <person name="Brawley S.H."/>
            <person name="Blouin N.A."/>
            <person name="Ficko-Blean E."/>
            <person name="Wheeler G.L."/>
            <person name="Lohr M."/>
            <person name="Goodson H.V."/>
            <person name="Jenkins J.W."/>
            <person name="Blaby-Haas C.E."/>
            <person name="Helliwell K.E."/>
            <person name="Chan C."/>
            <person name="Marriage T."/>
            <person name="Bhattacharya D."/>
            <person name="Klein A.S."/>
            <person name="Badis Y."/>
            <person name="Brodie J."/>
            <person name="Cao Y."/>
            <person name="Collen J."/>
            <person name="Dittami S.M."/>
            <person name="Gachon C.M."/>
            <person name="Green B.R."/>
            <person name="Karpowicz S."/>
            <person name="Kim J.W."/>
            <person name="Kudahl U."/>
            <person name="Lin S."/>
            <person name="Michel G."/>
            <person name="Mittag M."/>
            <person name="Olson B.J."/>
            <person name="Pangilinan J."/>
            <person name="Peng Y."/>
            <person name="Qiu H."/>
            <person name="Shu S."/>
            <person name="Singer J.T."/>
            <person name="Smith A.G."/>
            <person name="Sprecher B.N."/>
            <person name="Wagner V."/>
            <person name="Wang W."/>
            <person name="Wang Z.-Y."/>
            <person name="Yan J."/>
            <person name="Yarish C."/>
            <person name="Zoeuner-Riek S."/>
            <person name="Zhuang Y."/>
            <person name="Zou Y."/>
            <person name="Lindquist E.A."/>
            <person name="Grimwood J."/>
            <person name="Barry K."/>
            <person name="Rokhsar D.S."/>
            <person name="Schmutz J."/>
            <person name="Stiller J.W."/>
            <person name="Grossman A.R."/>
            <person name="Prochnik S.E."/>
        </authorList>
    </citation>
    <scope>NUCLEOTIDE SEQUENCE [LARGE SCALE GENOMIC DNA]</scope>
    <source>
        <strain evidence="3">4086291</strain>
    </source>
</reference>
<dbReference type="PROSITE" id="PS00135">
    <property type="entry name" value="TRYPSIN_SER"/>
    <property type="match status" value="1"/>
</dbReference>
<accession>A0A1X6NT88</accession>
<organism evidence="3 4">
    <name type="scientific">Porphyra umbilicalis</name>
    <name type="common">Purple laver</name>
    <name type="synonym">Red alga</name>
    <dbReference type="NCBI Taxonomy" id="2786"/>
    <lineage>
        <taxon>Eukaryota</taxon>
        <taxon>Rhodophyta</taxon>
        <taxon>Bangiophyceae</taxon>
        <taxon>Bangiales</taxon>
        <taxon>Bangiaceae</taxon>
        <taxon>Porphyra</taxon>
    </lineage>
</organism>
<dbReference type="EMBL" id="KV919103">
    <property type="protein sequence ID" value="OSX71849.1"/>
    <property type="molecule type" value="Genomic_DNA"/>
</dbReference>
<dbReference type="SUPFAM" id="SSF50494">
    <property type="entry name" value="Trypsin-like serine proteases"/>
    <property type="match status" value="1"/>
</dbReference>
<feature type="domain" description="Peptidase S1" evidence="2">
    <location>
        <begin position="41"/>
        <end position="153"/>
    </location>
</feature>
<dbReference type="InterPro" id="IPR043504">
    <property type="entry name" value="Peptidase_S1_PA_chymotrypsin"/>
</dbReference>
<evidence type="ECO:0000256" key="1">
    <source>
        <dbReference type="ARBA" id="ARBA00023157"/>
    </source>
</evidence>
<dbReference type="Proteomes" id="UP000218209">
    <property type="component" value="Unassembled WGS sequence"/>
</dbReference>
<dbReference type="PANTHER" id="PTHR24276">
    <property type="entry name" value="POLYSERASE-RELATED"/>
    <property type="match status" value="1"/>
</dbReference>
<keyword evidence="1" id="KW-1015">Disulfide bond</keyword>
<keyword evidence="4" id="KW-1185">Reference proteome</keyword>
<dbReference type="GO" id="GO:0004252">
    <property type="term" value="F:serine-type endopeptidase activity"/>
    <property type="evidence" value="ECO:0007669"/>
    <property type="project" value="InterPro"/>
</dbReference>
<evidence type="ECO:0000313" key="4">
    <source>
        <dbReference type="Proteomes" id="UP000218209"/>
    </source>
</evidence>
<dbReference type="InterPro" id="IPR050430">
    <property type="entry name" value="Peptidase_S1"/>
</dbReference>
<evidence type="ECO:0000313" key="3">
    <source>
        <dbReference type="EMBL" id="OSX71849.1"/>
    </source>
</evidence>
<gene>
    <name evidence="3" type="ORF">BU14_0494s0003</name>
</gene>
<sequence length="166" mass="16834">MASNNLRFVKLWAGGLGRPAVGSAATLRGFGLLGEGDAVPGVDNSLSETLLELKHTVLSDTKCEALIGDGIIAVDNALHVCASAAGLGTSCGGDSGGALVVEVSNFGFLGRWFGAQTEVVSYGVLSFGVSVGGDNCPLDKPTVWTRASAVRPFVADVVAADGLRLL</sequence>
<protein>
    <recommendedName>
        <fullName evidence="2">Peptidase S1 domain-containing protein</fullName>
    </recommendedName>
</protein>
<dbReference type="Pfam" id="PF00089">
    <property type="entry name" value="Trypsin"/>
    <property type="match status" value="1"/>
</dbReference>
<dbReference type="GO" id="GO:0006508">
    <property type="term" value="P:proteolysis"/>
    <property type="evidence" value="ECO:0007669"/>
    <property type="project" value="InterPro"/>
</dbReference>
<proteinExistence type="predicted"/>
<dbReference type="Gene3D" id="2.40.10.10">
    <property type="entry name" value="Trypsin-like serine proteases"/>
    <property type="match status" value="1"/>
</dbReference>
<dbReference type="InterPro" id="IPR033116">
    <property type="entry name" value="TRYPSIN_SER"/>
</dbReference>
<dbReference type="InterPro" id="IPR001254">
    <property type="entry name" value="Trypsin_dom"/>
</dbReference>
<evidence type="ECO:0000259" key="2">
    <source>
        <dbReference type="Pfam" id="PF00089"/>
    </source>
</evidence>
<dbReference type="InterPro" id="IPR009003">
    <property type="entry name" value="Peptidase_S1_PA"/>
</dbReference>
<dbReference type="AlphaFoldDB" id="A0A1X6NT88"/>